<dbReference type="PANTHER" id="PTHR10174:SF130">
    <property type="entry name" value="ALPHA-TOCOPHEROL TRANSFER PROTEIN-LIKE"/>
    <property type="match status" value="1"/>
</dbReference>
<dbReference type="InterPro" id="IPR011074">
    <property type="entry name" value="CRAL/TRIO_N_dom"/>
</dbReference>
<dbReference type="Proteomes" id="UP000887116">
    <property type="component" value="Unassembled WGS sequence"/>
</dbReference>
<dbReference type="Gene3D" id="3.40.525.10">
    <property type="entry name" value="CRAL-TRIO lipid binding domain"/>
    <property type="match status" value="1"/>
</dbReference>
<dbReference type="InterPro" id="IPR036273">
    <property type="entry name" value="CRAL/TRIO_N_dom_sf"/>
</dbReference>
<dbReference type="GO" id="GO:0016020">
    <property type="term" value="C:membrane"/>
    <property type="evidence" value="ECO:0007669"/>
    <property type="project" value="TreeGrafter"/>
</dbReference>
<dbReference type="OrthoDB" id="75724at2759"/>
<gene>
    <name evidence="2" type="primary">Clvs1</name>
    <name evidence="2" type="ORF">TNCT_32371</name>
</gene>
<dbReference type="Pfam" id="PF03765">
    <property type="entry name" value="CRAL_TRIO_N"/>
    <property type="match status" value="1"/>
</dbReference>
<proteinExistence type="predicted"/>
<dbReference type="EMBL" id="BMAO01033779">
    <property type="protein sequence ID" value="GFQ91828.1"/>
    <property type="molecule type" value="Genomic_DNA"/>
</dbReference>
<evidence type="ECO:0000259" key="1">
    <source>
        <dbReference type="PROSITE" id="PS50191"/>
    </source>
</evidence>
<reference evidence="2" key="1">
    <citation type="submission" date="2020-07" db="EMBL/GenBank/DDBJ databases">
        <title>Multicomponent nature underlies the extraordinary mechanical properties of spider dragline silk.</title>
        <authorList>
            <person name="Kono N."/>
            <person name="Nakamura H."/>
            <person name="Mori M."/>
            <person name="Yoshida Y."/>
            <person name="Ohtoshi R."/>
            <person name="Malay A.D."/>
            <person name="Moran D.A.P."/>
            <person name="Tomita M."/>
            <person name="Numata K."/>
            <person name="Arakawa K."/>
        </authorList>
    </citation>
    <scope>NUCLEOTIDE SEQUENCE</scope>
</reference>
<protein>
    <submittedName>
        <fullName evidence="2">Clavesin-1</fullName>
    </submittedName>
</protein>
<dbReference type="InterPro" id="IPR036865">
    <property type="entry name" value="CRAL-TRIO_dom_sf"/>
</dbReference>
<evidence type="ECO:0000313" key="2">
    <source>
        <dbReference type="EMBL" id="GFQ91828.1"/>
    </source>
</evidence>
<dbReference type="PANTHER" id="PTHR10174">
    <property type="entry name" value="ALPHA-TOCOPHEROL TRANSFER PROTEIN-RELATED"/>
    <property type="match status" value="1"/>
</dbReference>
<sequence length="338" mass="40018">MVSLKRYHYRLWLKAEDNTINTSKEKEFLKISYSYKQLFVWKQSLKLRDMDSAKTITVGSKVYRPLLDETLTADDLQVAREELSETPESTESCLRLLKEMLREQNEFTPRTDDDYLMRFLRCRKFDSKKAFKMIREHYKFRKMNPGVYISPSSIEQVLRACIFDFLPHRDHKGRAIYVIRFNRWNPDKVSFTDFVAAGNLVAEYVLDNPVTQINGYIGLWDYKGFTLKQFRMFCNPKNTLMLANLMQDRFPGRFKIAYCVNCLPMVSTVWTILKQLMKEKFKNRVTILSSLEELYQHVDRSVLPKEYGGLLSIPDTKEIAQRVLDNEQYTNLNLKFGF</sequence>
<dbReference type="AlphaFoldDB" id="A0A8X6GXH0"/>
<dbReference type="SUPFAM" id="SSF52087">
    <property type="entry name" value="CRAL/TRIO domain"/>
    <property type="match status" value="1"/>
</dbReference>
<dbReference type="Gene3D" id="1.10.8.20">
    <property type="entry name" value="N-terminal domain of phosphatidylinositol transfer protein sec14p"/>
    <property type="match status" value="1"/>
</dbReference>
<evidence type="ECO:0000313" key="3">
    <source>
        <dbReference type="Proteomes" id="UP000887116"/>
    </source>
</evidence>
<dbReference type="SMART" id="SM01100">
    <property type="entry name" value="CRAL_TRIO_N"/>
    <property type="match status" value="1"/>
</dbReference>
<feature type="domain" description="CRAL-TRIO" evidence="1">
    <location>
        <begin position="150"/>
        <end position="315"/>
    </location>
</feature>
<dbReference type="PRINTS" id="PR00180">
    <property type="entry name" value="CRETINALDHBP"/>
</dbReference>
<dbReference type="Pfam" id="PF00650">
    <property type="entry name" value="CRAL_TRIO"/>
    <property type="match status" value="1"/>
</dbReference>
<dbReference type="CDD" id="cd00170">
    <property type="entry name" value="SEC14"/>
    <property type="match status" value="1"/>
</dbReference>
<dbReference type="InterPro" id="IPR001251">
    <property type="entry name" value="CRAL-TRIO_dom"/>
</dbReference>
<dbReference type="SUPFAM" id="SSF46938">
    <property type="entry name" value="CRAL/TRIO N-terminal domain"/>
    <property type="match status" value="1"/>
</dbReference>
<name>A0A8X6GXH0_TRICU</name>
<organism evidence="2 3">
    <name type="scientific">Trichonephila clavata</name>
    <name type="common">Joro spider</name>
    <name type="synonym">Nephila clavata</name>
    <dbReference type="NCBI Taxonomy" id="2740835"/>
    <lineage>
        <taxon>Eukaryota</taxon>
        <taxon>Metazoa</taxon>
        <taxon>Ecdysozoa</taxon>
        <taxon>Arthropoda</taxon>
        <taxon>Chelicerata</taxon>
        <taxon>Arachnida</taxon>
        <taxon>Araneae</taxon>
        <taxon>Araneomorphae</taxon>
        <taxon>Entelegynae</taxon>
        <taxon>Araneoidea</taxon>
        <taxon>Nephilidae</taxon>
        <taxon>Trichonephila</taxon>
    </lineage>
</organism>
<dbReference type="GO" id="GO:1902936">
    <property type="term" value="F:phosphatidylinositol bisphosphate binding"/>
    <property type="evidence" value="ECO:0007669"/>
    <property type="project" value="TreeGrafter"/>
</dbReference>
<comment type="caution">
    <text evidence="2">The sequence shown here is derived from an EMBL/GenBank/DDBJ whole genome shotgun (WGS) entry which is preliminary data.</text>
</comment>
<accession>A0A8X6GXH0</accession>
<keyword evidence="3" id="KW-1185">Reference proteome</keyword>
<dbReference type="PROSITE" id="PS50191">
    <property type="entry name" value="CRAL_TRIO"/>
    <property type="match status" value="1"/>
</dbReference>
<dbReference type="SMART" id="SM00516">
    <property type="entry name" value="SEC14"/>
    <property type="match status" value="1"/>
</dbReference>